<dbReference type="PANTHER" id="PTHR13504:SF38">
    <property type="entry name" value="FIDO DOMAIN-CONTAINING PROTEIN"/>
    <property type="match status" value="1"/>
</dbReference>
<dbReference type="InterPro" id="IPR040198">
    <property type="entry name" value="Fido_containing"/>
</dbReference>
<dbReference type="RefSeq" id="WP_002779668.1">
    <property type="nucleotide sequence ID" value="NZ_CAKJUI010000013.1"/>
</dbReference>
<dbReference type="EMBL" id="AACGUZ010000034">
    <property type="protein sequence ID" value="EAK5104471.1"/>
    <property type="molecule type" value="Genomic_DNA"/>
</dbReference>
<evidence type="ECO:0000256" key="2">
    <source>
        <dbReference type="PIRSR" id="PIRSR640198-2"/>
    </source>
</evidence>
<dbReference type="Proteomes" id="UP000409545">
    <property type="component" value="Unassembled WGS sequence"/>
</dbReference>
<dbReference type="AlphaFoldDB" id="A0A3Z9DX18"/>
<feature type="binding site" evidence="2">
    <location>
        <begin position="178"/>
        <end position="185"/>
    </location>
    <ligand>
        <name>ATP</name>
        <dbReference type="ChEBI" id="CHEBI:30616"/>
    </ligand>
</feature>
<feature type="active site" evidence="1">
    <location>
        <position position="174"/>
    </location>
</feature>
<evidence type="ECO:0000256" key="3">
    <source>
        <dbReference type="PIRSR" id="PIRSR640198-3"/>
    </source>
</evidence>
<comment type="caution">
    <text evidence="6">The sequence shown here is derived from an EMBL/GenBank/DDBJ whole genome shotgun (WGS) entry which is preliminary data.</text>
</comment>
<evidence type="ECO:0000256" key="1">
    <source>
        <dbReference type="PIRSR" id="PIRSR640198-1"/>
    </source>
</evidence>
<evidence type="ECO:0000313" key="8">
    <source>
        <dbReference type="Proteomes" id="UP000411403"/>
    </source>
</evidence>
<gene>
    <name evidence="5" type="ORF">B9Q54_09425</name>
    <name evidence="6" type="ORF">DYU70_10095</name>
</gene>
<dbReference type="GO" id="GO:0005524">
    <property type="term" value="F:ATP binding"/>
    <property type="evidence" value="ECO:0007669"/>
    <property type="project" value="UniProtKB-KW"/>
</dbReference>
<evidence type="ECO:0000259" key="4">
    <source>
        <dbReference type="PROSITE" id="PS51459"/>
    </source>
</evidence>
<dbReference type="Pfam" id="PF02661">
    <property type="entry name" value="Fic"/>
    <property type="match status" value="1"/>
</dbReference>
<reference evidence="6 8" key="1">
    <citation type="submission" date="2018-08" db="EMBL/GenBank/DDBJ databases">
        <authorList>
            <consortium name="NARMS: The National Antimicrobial Resistance Monitoring System"/>
        </authorList>
    </citation>
    <scope>NUCLEOTIDE SEQUENCE [LARGE SCALE GENOMIC DNA]</scope>
    <source>
        <strain evidence="6 8">CVM N17C171</strain>
        <strain evidence="5 7">FSIS1711007</strain>
    </source>
</reference>
<dbReference type="Proteomes" id="UP000411403">
    <property type="component" value="Unassembled WGS sequence"/>
</dbReference>
<dbReference type="InterPro" id="IPR036597">
    <property type="entry name" value="Fido-like_dom_sf"/>
</dbReference>
<dbReference type="PROSITE" id="PS51459">
    <property type="entry name" value="FIDO"/>
    <property type="match status" value="1"/>
</dbReference>
<name>A0A3Z9DX18_CAMCO</name>
<evidence type="ECO:0000313" key="7">
    <source>
        <dbReference type="Proteomes" id="UP000409545"/>
    </source>
</evidence>
<dbReference type="InterPro" id="IPR003812">
    <property type="entry name" value="Fido"/>
</dbReference>
<keyword evidence="2" id="KW-0067">ATP-binding</keyword>
<sequence>MNIKDELKEIDILKDFLKEHKLAFETKKSLEEDFKLRYTNDSNAIEGNTLTLFETKAVLEGMTIDGKSVREHLETINHSQAIDFMIKLAKTNTALNALDIKSLHQIVLQSIDSRNAGVYRNVDVIISGAKHIPPNHLNVVFEMERFLNWYKNEARELHPVIRASRVHIDFVGIHPFVDGNGRMSRLLLNYELVKNGYPPINIKYSAKVQYFEALEEACYSKNFEKFDLLVINEVKKELEKRKHFALENEKNEEQENCNHKNFRR</sequence>
<keyword evidence="2" id="KW-0547">Nucleotide-binding</keyword>
<organism evidence="6 8">
    <name type="scientific">Campylobacter coli</name>
    <dbReference type="NCBI Taxonomy" id="195"/>
    <lineage>
        <taxon>Bacteria</taxon>
        <taxon>Pseudomonadati</taxon>
        <taxon>Campylobacterota</taxon>
        <taxon>Epsilonproteobacteria</taxon>
        <taxon>Campylobacterales</taxon>
        <taxon>Campylobacteraceae</taxon>
        <taxon>Campylobacter</taxon>
    </lineage>
</organism>
<dbReference type="EMBL" id="AACSIE010000049">
    <property type="protein sequence ID" value="EAL9205477.1"/>
    <property type="molecule type" value="Genomic_DNA"/>
</dbReference>
<dbReference type="Gene3D" id="1.10.3290.10">
    <property type="entry name" value="Fido-like domain"/>
    <property type="match status" value="1"/>
</dbReference>
<proteinExistence type="predicted"/>
<evidence type="ECO:0000313" key="6">
    <source>
        <dbReference type="EMBL" id="EAL9205477.1"/>
    </source>
</evidence>
<protein>
    <submittedName>
        <fullName evidence="6">Fic family protein</fullName>
    </submittedName>
</protein>
<feature type="domain" description="Fido" evidence="4">
    <location>
        <begin position="95"/>
        <end position="232"/>
    </location>
</feature>
<accession>A0A3Z9DX18</accession>
<evidence type="ECO:0000313" key="5">
    <source>
        <dbReference type="EMBL" id="EAK5104471.1"/>
    </source>
</evidence>
<dbReference type="SUPFAM" id="SSF140931">
    <property type="entry name" value="Fic-like"/>
    <property type="match status" value="1"/>
</dbReference>
<feature type="site" description="Important for autoinhibition of adenylyltransferase activity" evidence="3">
    <location>
        <position position="46"/>
    </location>
</feature>
<dbReference type="PANTHER" id="PTHR13504">
    <property type="entry name" value="FIDO DOMAIN-CONTAINING PROTEIN DDB_G0283145"/>
    <property type="match status" value="1"/>
</dbReference>